<reference evidence="1" key="1">
    <citation type="submission" date="2021-06" db="EMBL/GenBank/DDBJ databases">
        <authorList>
            <person name="Hodson N. C."/>
            <person name="Mongue J. A."/>
            <person name="Jaron S. K."/>
        </authorList>
    </citation>
    <scope>NUCLEOTIDE SEQUENCE</scope>
</reference>
<keyword evidence="2" id="KW-1185">Reference proteome</keyword>
<evidence type="ECO:0000313" key="1">
    <source>
        <dbReference type="EMBL" id="CAG7709954.1"/>
    </source>
</evidence>
<dbReference type="Proteomes" id="UP000708208">
    <property type="component" value="Unassembled WGS sequence"/>
</dbReference>
<protein>
    <submittedName>
        <fullName evidence="1">Uncharacterized protein</fullName>
    </submittedName>
</protein>
<comment type="caution">
    <text evidence="1">The sequence shown here is derived from an EMBL/GenBank/DDBJ whole genome shotgun (WGS) entry which is preliminary data.</text>
</comment>
<sequence>MKIALINVTSSSRLPLLRWGWKKYIRVILNRIVLSSGFSENVRPHFNQDWSLAPVNPIWVRNVEQPEPRVDIDWHGPPSVPGKRPTFQ</sequence>
<evidence type="ECO:0000313" key="2">
    <source>
        <dbReference type="Proteomes" id="UP000708208"/>
    </source>
</evidence>
<dbReference type="AlphaFoldDB" id="A0A8J2NR58"/>
<accession>A0A8J2NR58</accession>
<proteinExistence type="predicted"/>
<dbReference type="EMBL" id="CAJVCH010031210">
    <property type="protein sequence ID" value="CAG7709954.1"/>
    <property type="molecule type" value="Genomic_DNA"/>
</dbReference>
<gene>
    <name evidence="1" type="ORF">AFUS01_LOCUS4934</name>
</gene>
<name>A0A8J2NR58_9HEXA</name>
<organism evidence="1 2">
    <name type="scientific">Allacma fusca</name>
    <dbReference type="NCBI Taxonomy" id="39272"/>
    <lineage>
        <taxon>Eukaryota</taxon>
        <taxon>Metazoa</taxon>
        <taxon>Ecdysozoa</taxon>
        <taxon>Arthropoda</taxon>
        <taxon>Hexapoda</taxon>
        <taxon>Collembola</taxon>
        <taxon>Symphypleona</taxon>
        <taxon>Sminthuridae</taxon>
        <taxon>Allacma</taxon>
    </lineage>
</organism>